<keyword evidence="1 5" id="KW-0489">Methyltransferase</keyword>
<dbReference type="PANTHER" id="PTHR43712:SF1">
    <property type="entry name" value="HYPOTHETICAL O-METHYLTRANSFERASE (EUROFUNG)-RELATED"/>
    <property type="match status" value="1"/>
</dbReference>
<dbReference type="Proteomes" id="UP000800093">
    <property type="component" value="Unassembled WGS sequence"/>
</dbReference>
<keyword evidence="2" id="KW-0808">Transferase</keyword>
<dbReference type="SUPFAM" id="SSF53335">
    <property type="entry name" value="S-adenosyl-L-methionine-dependent methyltransferases"/>
    <property type="match status" value="1"/>
</dbReference>
<organism evidence="5 6">
    <name type="scientific">Lojkania enalia</name>
    <dbReference type="NCBI Taxonomy" id="147567"/>
    <lineage>
        <taxon>Eukaryota</taxon>
        <taxon>Fungi</taxon>
        <taxon>Dikarya</taxon>
        <taxon>Ascomycota</taxon>
        <taxon>Pezizomycotina</taxon>
        <taxon>Dothideomycetes</taxon>
        <taxon>Pleosporomycetidae</taxon>
        <taxon>Pleosporales</taxon>
        <taxon>Pleosporales incertae sedis</taxon>
        <taxon>Lojkania</taxon>
    </lineage>
</organism>
<dbReference type="InterPro" id="IPR029063">
    <property type="entry name" value="SAM-dependent_MTases_sf"/>
</dbReference>
<dbReference type="PROSITE" id="PS51683">
    <property type="entry name" value="SAM_OMT_II"/>
    <property type="match status" value="1"/>
</dbReference>
<evidence type="ECO:0000313" key="5">
    <source>
        <dbReference type="EMBL" id="KAF2269718.1"/>
    </source>
</evidence>
<keyword evidence="3" id="KW-0949">S-adenosyl-L-methionine</keyword>
<dbReference type="EMBL" id="ML986581">
    <property type="protein sequence ID" value="KAF2269718.1"/>
    <property type="molecule type" value="Genomic_DNA"/>
</dbReference>
<name>A0A9P4NAP2_9PLEO</name>
<dbReference type="Pfam" id="PF00891">
    <property type="entry name" value="Methyltransf_2"/>
    <property type="match status" value="1"/>
</dbReference>
<dbReference type="GO" id="GO:0032259">
    <property type="term" value="P:methylation"/>
    <property type="evidence" value="ECO:0007669"/>
    <property type="project" value="UniProtKB-KW"/>
</dbReference>
<evidence type="ECO:0000259" key="4">
    <source>
        <dbReference type="Pfam" id="PF00891"/>
    </source>
</evidence>
<dbReference type="AlphaFoldDB" id="A0A9P4NAP2"/>
<feature type="domain" description="O-methyltransferase C-terminal" evidence="4">
    <location>
        <begin position="180"/>
        <end position="318"/>
    </location>
</feature>
<dbReference type="OrthoDB" id="3340390at2759"/>
<dbReference type="PANTHER" id="PTHR43712">
    <property type="entry name" value="PUTATIVE (AFU_ORTHOLOGUE AFUA_4G14580)-RELATED"/>
    <property type="match status" value="1"/>
</dbReference>
<dbReference type="InterPro" id="IPR016461">
    <property type="entry name" value="COMT-like"/>
</dbReference>
<dbReference type="InterPro" id="IPR001077">
    <property type="entry name" value="COMT_C"/>
</dbReference>
<comment type="caution">
    <text evidence="5">The sequence shown here is derived from an EMBL/GenBank/DDBJ whole genome shotgun (WGS) entry which is preliminary data.</text>
</comment>
<evidence type="ECO:0000256" key="3">
    <source>
        <dbReference type="ARBA" id="ARBA00022691"/>
    </source>
</evidence>
<evidence type="ECO:0000313" key="6">
    <source>
        <dbReference type="Proteomes" id="UP000800093"/>
    </source>
</evidence>
<gene>
    <name evidence="5" type="ORF">CC78DRAFT_574582</name>
</gene>
<evidence type="ECO:0000256" key="2">
    <source>
        <dbReference type="ARBA" id="ARBA00022679"/>
    </source>
</evidence>
<evidence type="ECO:0000256" key="1">
    <source>
        <dbReference type="ARBA" id="ARBA00022603"/>
    </source>
</evidence>
<keyword evidence="6" id="KW-1185">Reference proteome</keyword>
<dbReference type="GO" id="GO:0008171">
    <property type="term" value="F:O-methyltransferase activity"/>
    <property type="evidence" value="ECO:0007669"/>
    <property type="project" value="InterPro"/>
</dbReference>
<accession>A0A9P4NAP2</accession>
<reference evidence="6" key="1">
    <citation type="journal article" date="2020" name="Stud. Mycol.">
        <title>101 Dothideomycetes genomes: A test case for predicting lifestyles and emergence of pathogens.</title>
        <authorList>
            <person name="Haridas S."/>
            <person name="Albert R."/>
            <person name="Binder M."/>
            <person name="Bloem J."/>
            <person name="LaButti K."/>
            <person name="Salamov A."/>
            <person name="Andreopoulos B."/>
            <person name="Baker S."/>
            <person name="Barry K."/>
            <person name="Bills G."/>
            <person name="Bluhm B."/>
            <person name="Cannon C."/>
            <person name="Castanera R."/>
            <person name="Culley D."/>
            <person name="Daum C."/>
            <person name="Ezra D."/>
            <person name="Gonzalez J."/>
            <person name="Henrissat B."/>
            <person name="Kuo A."/>
            <person name="Liang C."/>
            <person name="Lipzen A."/>
            <person name="Lutzoni F."/>
            <person name="Magnuson J."/>
            <person name="Mondo S."/>
            <person name="Nolan M."/>
            <person name="Ohm R."/>
            <person name="Pangilinan J."/>
            <person name="Park H.-J."/>
            <person name="Ramirez L."/>
            <person name="Alfaro M."/>
            <person name="Sun H."/>
            <person name="Tritt A."/>
            <person name="Yoshinaga Y."/>
            <person name="Zwiers L.-H."/>
            <person name="Turgeon B."/>
            <person name="Goodwin S."/>
            <person name="Spatafora J."/>
            <person name="Crous P."/>
            <person name="Grigoriev I."/>
        </authorList>
    </citation>
    <scope>NUCLEOTIDE SEQUENCE [LARGE SCALE GENOMIC DNA]</scope>
    <source>
        <strain evidence="6">CBS 304.66</strain>
    </source>
</reference>
<sequence length="340" mass="38020">MDKEALQTSLQKGRIEQALRQVTIEGSGFLNGDLDARERLIAGARQLVAVAETPVETLLWNIWVLPLRTVAARIAVDLKIFETAVQDNGRSKSNSELAAPTTILARPEYSAGIIFCWDCAQLSFAHMPAYLKSIKFQNPESPIDGPSTFHQYAYILRKHRPSWIEMYPVQNRLVEGLKDSDTSALVDIGGGTGQILQDFRSRELPEVIAAAKDTGVGEDLRIELQVHDFFTPQPIKGARAYFMRSVLHDWADEQCRTIIGHLKDAMEPGYSKILINDCVIADEHAAWQHVSLDLFMMALASAQERTELEWWKLIESCGLNITGIYNKGQGNEGLIEVVLE</sequence>
<proteinExistence type="predicted"/>
<dbReference type="Gene3D" id="3.40.50.150">
    <property type="entry name" value="Vaccinia Virus protein VP39"/>
    <property type="match status" value="1"/>
</dbReference>
<protein>
    <submittedName>
        <fullName evidence="5">S-adenosyl-L-methionine-dependent methyltransferase</fullName>
    </submittedName>
</protein>